<dbReference type="Proteomes" id="UP000537131">
    <property type="component" value="Unassembled WGS sequence"/>
</dbReference>
<dbReference type="PROSITE" id="PS00676">
    <property type="entry name" value="SIGMA54_INTERACT_2"/>
    <property type="match status" value="1"/>
</dbReference>
<dbReference type="Gene3D" id="3.30.450.20">
    <property type="entry name" value="PAS domain"/>
    <property type="match status" value="1"/>
</dbReference>
<evidence type="ECO:0000259" key="5">
    <source>
        <dbReference type="PROSITE" id="PS50045"/>
    </source>
</evidence>
<reference evidence="6 7" key="1">
    <citation type="submission" date="2020-04" db="EMBL/GenBank/DDBJ databases">
        <authorList>
            <person name="Doyle D.A."/>
        </authorList>
    </citation>
    <scope>NUCLEOTIDE SEQUENCE [LARGE SCALE GENOMIC DNA]</scope>
    <source>
        <strain evidence="6 7">P21</strain>
    </source>
</reference>
<dbReference type="Gene3D" id="1.10.8.60">
    <property type="match status" value="1"/>
</dbReference>
<dbReference type="InterPro" id="IPR027417">
    <property type="entry name" value="P-loop_NTPase"/>
</dbReference>
<dbReference type="GO" id="GO:0006355">
    <property type="term" value="P:regulation of DNA-templated transcription"/>
    <property type="evidence" value="ECO:0007669"/>
    <property type="project" value="InterPro"/>
</dbReference>
<dbReference type="Gene3D" id="3.40.50.300">
    <property type="entry name" value="P-loop containing nucleotide triphosphate hydrolases"/>
    <property type="match status" value="1"/>
</dbReference>
<keyword evidence="2" id="KW-0067">ATP-binding</keyword>
<dbReference type="GO" id="GO:0005524">
    <property type="term" value="F:ATP binding"/>
    <property type="evidence" value="ECO:0007669"/>
    <property type="project" value="UniProtKB-KW"/>
</dbReference>
<dbReference type="InterPro" id="IPR002078">
    <property type="entry name" value="Sigma_54_int"/>
</dbReference>
<dbReference type="InterPro" id="IPR025943">
    <property type="entry name" value="Sigma_54_int_dom_ATP-bd_2"/>
</dbReference>
<dbReference type="PROSITE" id="PS00675">
    <property type="entry name" value="SIGMA54_INTERACT_1"/>
    <property type="match status" value="1"/>
</dbReference>
<dbReference type="PROSITE" id="PS50045">
    <property type="entry name" value="SIGMA54_INTERACT_4"/>
    <property type="match status" value="1"/>
</dbReference>
<dbReference type="Pfam" id="PF25601">
    <property type="entry name" value="AAA_lid_14"/>
    <property type="match status" value="1"/>
</dbReference>
<organism evidence="6 7">
    <name type="scientific">Clostridium muellerianum</name>
    <dbReference type="NCBI Taxonomy" id="2716538"/>
    <lineage>
        <taxon>Bacteria</taxon>
        <taxon>Bacillati</taxon>
        <taxon>Bacillota</taxon>
        <taxon>Clostridia</taxon>
        <taxon>Eubacteriales</taxon>
        <taxon>Clostridiaceae</taxon>
        <taxon>Clostridium</taxon>
    </lineage>
</organism>
<accession>A0A7Y0EJC3</accession>
<dbReference type="SMART" id="SM00382">
    <property type="entry name" value="AAA"/>
    <property type="match status" value="1"/>
</dbReference>
<evidence type="ECO:0000313" key="6">
    <source>
        <dbReference type="EMBL" id="NMM64447.1"/>
    </source>
</evidence>
<evidence type="ECO:0000313" key="7">
    <source>
        <dbReference type="Proteomes" id="UP000537131"/>
    </source>
</evidence>
<dbReference type="PRINTS" id="PR01590">
    <property type="entry name" value="HTHFIS"/>
</dbReference>
<dbReference type="InterPro" id="IPR002197">
    <property type="entry name" value="HTH_Fis"/>
</dbReference>
<evidence type="ECO:0000256" key="3">
    <source>
        <dbReference type="ARBA" id="ARBA00023015"/>
    </source>
</evidence>
<feature type="domain" description="Sigma-54 factor interaction" evidence="5">
    <location>
        <begin position="154"/>
        <end position="384"/>
    </location>
</feature>
<dbReference type="InterPro" id="IPR009057">
    <property type="entry name" value="Homeodomain-like_sf"/>
</dbReference>
<dbReference type="InterPro" id="IPR003593">
    <property type="entry name" value="AAA+_ATPase"/>
</dbReference>
<dbReference type="SUPFAM" id="SSF52540">
    <property type="entry name" value="P-loop containing nucleoside triphosphate hydrolases"/>
    <property type="match status" value="1"/>
</dbReference>
<proteinExistence type="predicted"/>
<keyword evidence="7" id="KW-1185">Reference proteome</keyword>
<reference evidence="6 7" key="2">
    <citation type="submission" date="2020-06" db="EMBL/GenBank/DDBJ databases">
        <title>Complete Genome Sequence of Clostridium muelleri sp. nov. P21T, an Acid-Alcohol Producing Acetogen Isolated from Old Hay.</title>
        <authorList>
            <person name="Duncan K.E."/>
            <person name="Tanner R.S."/>
        </authorList>
    </citation>
    <scope>NUCLEOTIDE SEQUENCE [LARGE SCALE GENOMIC DNA]</scope>
    <source>
        <strain evidence="6 7">P21</strain>
    </source>
</reference>
<dbReference type="Gene3D" id="1.10.10.60">
    <property type="entry name" value="Homeodomain-like"/>
    <property type="match status" value="1"/>
</dbReference>
<gene>
    <name evidence="6" type="ORF">HBE96_17660</name>
</gene>
<dbReference type="PANTHER" id="PTHR32071">
    <property type="entry name" value="TRANSCRIPTIONAL REGULATORY PROTEIN"/>
    <property type="match status" value="1"/>
</dbReference>
<dbReference type="CDD" id="cd00009">
    <property type="entry name" value="AAA"/>
    <property type="match status" value="1"/>
</dbReference>
<dbReference type="InterPro" id="IPR058031">
    <property type="entry name" value="AAA_lid_NorR"/>
</dbReference>
<dbReference type="AlphaFoldDB" id="A0A7Y0EJC3"/>
<comment type="caution">
    <text evidence="6">The sequence shown here is derived from an EMBL/GenBank/DDBJ whole genome shotgun (WGS) entry which is preliminary data.</text>
</comment>
<evidence type="ECO:0000256" key="1">
    <source>
        <dbReference type="ARBA" id="ARBA00022741"/>
    </source>
</evidence>
<evidence type="ECO:0000256" key="4">
    <source>
        <dbReference type="ARBA" id="ARBA00023163"/>
    </source>
</evidence>
<sequence length="478" mass="54205">MENLDPWEDSNDMCRIDMDSILEYDISSFVLQAVFNSANEGLIITDENLLIKKVNITAVKILGIKEELLYETFLNDILKEDVINSSILTGESYFNEDCCFDINGNKIRSFINIIPVRLRSKNIGLVLSLRDNKNLHKIVNNFAGYKASFKFEDIITRNPDVKLLIDLAKKAAKTDCNILLEGESGTGKEVYAQSIHNYSSRRNAPFIAVNCAAIPRELVESELFGYEKGAFTGANKSGSPGKFELADGGTIFLDEIGELPFDIQSKLLRVLDNLKIVRVGGSYEKSIDVRVIAATNRVLTEEIQNKNFRGDLYYRLNVMSLHLLPLRDRKDDIELLTQYYLNKLNMKNPCEPKYLDPSYVEKLKSHSFAGNVRELRNILERSYYLCEDSLMTSKLLNKIKSVVTHTHIISEEDETVHTATAHTDPKQIFPLGQVEERCIIDALKFCNGNAIKAAELLKIGKATIYRKISKYNIDTKML</sequence>
<evidence type="ECO:0000256" key="2">
    <source>
        <dbReference type="ARBA" id="ARBA00022840"/>
    </source>
</evidence>
<dbReference type="FunFam" id="3.40.50.300:FF:000006">
    <property type="entry name" value="DNA-binding transcriptional regulator NtrC"/>
    <property type="match status" value="1"/>
</dbReference>
<dbReference type="InterPro" id="IPR025662">
    <property type="entry name" value="Sigma_54_int_dom_ATP-bd_1"/>
</dbReference>
<dbReference type="InterPro" id="IPR035965">
    <property type="entry name" value="PAS-like_dom_sf"/>
</dbReference>
<dbReference type="EMBL" id="JABBNI010000036">
    <property type="protein sequence ID" value="NMM64447.1"/>
    <property type="molecule type" value="Genomic_DNA"/>
</dbReference>
<keyword evidence="1" id="KW-0547">Nucleotide-binding</keyword>
<dbReference type="SUPFAM" id="SSF46689">
    <property type="entry name" value="Homeodomain-like"/>
    <property type="match status" value="1"/>
</dbReference>
<dbReference type="Pfam" id="PF00158">
    <property type="entry name" value="Sigma54_activat"/>
    <property type="match status" value="1"/>
</dbReference>
<dbReference type="SUPFAM" id="SSF55785">
    <property type="entry name" value="PYP-like sensor domain (PAS domain)"/>
    <property type="match status" value="1"/>
</dbReference>
<dbReference type="RefSeq" id="WP_169299024.1">
    <property type="nucleotide sequence ID" value="NZ_JABBNI010000036.1"/>
</dbReference>
<keyword evidence="3" id="KW-0805">Transcription regulation</keyword>
<name>A0A7Y0EJC3_9CLOT</name>
<dbReference type="GO" id="GO:0043565">
    <property type="term" value="F:sequence-specific DNA binding"/>
    <property type="evidence" value="ECO:0007669"/>
    <property type="project" value="InterPro"/>
</dbReference>
<keyword evidence="4" id="KW-0804">Transcription</keyword>
<dbReference type="Pfam" id="PF02954">
    <property type="entry name" value="HTH_8"/>
    <property type="match status" value="1"/>
</dbReference>
<protein>
    <submittedName>
        <fullName evidence="6">Sigma 54-interacting transcriptional regulator</fullName>
    </submittedName>
</protein>
<dbReference type="PANTHER" id="PTHR32071:SF57">
    <property type="entry name" value="C4-DICARBOXYLATE TRANSPORT TRANSCRIPTIONAL REGULATORY PROTEIN DCTD"/>
    <property type="match status" value="1"/>
</dbReference>